<dbReference type="RefSeq" id="WP_106192680.1">
    <property type="nucleotide sequence ID" value="NZ_PVTF01000012.1"/>
</dbReference>
<reference evidence="4 5" key="1">
    <citation type="submission" date="2018-03" db="EMBL/GenBank/DDBJ databases">
        <title>Genomic Encyclopedia of Archaeal and Bacterial Type Strains, Phase II (KMG-II): from individual species to whole genera.</title>
        <authorList>
            <person name="Goeker M."/>
        </authorList>
    </citation>
    <scope>NUCLEOTIDE SEQUENCE [LARGE SCALE GENOMIC DNA]</scope>
    <source>
        <strain evidence="4 5">DSM 44720</strain>
    </source>
</reference>
<protein>
    <submittedName>
        <fullName evidence="4">L-amino acid N-acyltransferase YncA</fullName>
    </submittedName>
</protein>
<keyword evidence="5" id="KW-1185">Reference proteome</keyword>
<evidence type="ECO:0000256" key="2">
    <source>
        <dbReference type="ARBA" id="ARBA00023315"/>
    </source>
</evidence>
<dbReference type="OrthoDB" id="5243635at2"/>
<evidence type="ECO:0000313" key="5">
    <source>
        <dbReference type="Proteomes" id="UP000239494"/>
    </source>
</evidence>
<dbReference type="GO" id="GO:0016747">
    <property type="term" value="F:acyltransferase activity, transferring groups other than amino-acyl groups"/>
    <property type="evidence" value="ECO:0007669"/>
    <property type="project" value="InterPro"/>
</dbReference>
<sequence>MGNIVVRAAQAADSPAVVDIHVRARRSYYDGHVPEPELAEWEATLRATGYADRFAMAGRTWLCAEADGVVRGFALVKGLELLQLQVHPDHWGHGVGGALHAECVRVWRSGDVPVAGLDVFEPNTRARTFYSRHGWREVGRDGEPPHVRMALDVGES</sequence>
<proteinExistence type="predicted"/>
<dbReference type="EMBL" id="PVTF01000012">
    <property type="protein sequence ID" value="PRY36181.1"/>
    <property type="molecule type" value="Genomic_DNA"/>
</dbReference>
<dbReference type="Gene3D" id="3.40.630.30">
    <property type="match status" value="1"/>
</dbReference>
<dbReference type="Proteomes" id="UP000239494">
    <property type="component" value="Unassembled WGS sequence"/>
</dbReference>
<dbReference type="InterPro" id="IPR000182">
    <property type="entry name" value="GNAT_dom"/>
</dbReference>
<name>A0A2T0SRZ0_9PSEU</name>
<dbReference type="InterPro" id="IPR016181">
    <property type="entry name" value="Acyl_CoA_acyltransferase"/>
</dbReference>
<dbReference type="Pfam" id="PF00583">
    <property type="entry name" value="Acetyltransf_1"/>
    <property type="match status" value="1"/>
</dbReference>
<dbReference type="InterPro" id="IPR050832">
    <property type="entry name" value="Bact_Acetyltransf"/>
</dbReference>
<dbReference type="AlphaFoldDB" id="A0A2T0SRZ0"/>
<evidence type="ECO:0000313" key="4">
    <source>
        <dbReference type="EMBL" id="PRY36181.1"/>
    </source>
</evidence>
<accession>A0A2T0SRZ0</accession>
<dbReference type="CDD" id="cd04301">
    <property type="entry name" value="NAT_SF"/>
    <property type="match status" value="1"/>
</dbReference>
<comment type="caution">
    <text evidence="4">The sequence shown here is derived from an EMBL/GenBank/DDBJ whole genome shotgun (WGS) entry which is preliminary data.</text>
</comment>
<dbReference type="PROSITE" id="PS51186">
    <property type="entry name" value="GNAT"/>
    <property type="match status" value="1"/>
</dbReference>
<organism evidence="4 5">
    <name type="scientific">Umezawaea tangerina</name>
    <dbReference type="NCBI Taxonomy" id="84725"/>
    <lineage>
        <taxon>Bacteria</taxon>
        <taxon>Bacillati</taxon>
        <taxon>Actinomycetota</taxon>
        <taxon>Actinomycetes</taxon>
        <taxon>Pseudonocardiales</taxon>
        <taxon>Pseudonocardiaceae</taxon>
        <taxon>Umezawaea</taxon>
    </lineage>
</organism>
<dbReference type="PANTHER" id="PTHR43877">
    <property type="entry name" value="AMINOALKYLPHOSPHONATE N-ACETYLTRANSFERASE-RELATED-RELATED"/>
    <property type="match status" value="1"/>
</dbReference>
<keyword evidence="2 4" id="KW-0012">Acyltransferase</keyword>
<feature type="domain" description="N-acetyltransferase" evidence="3">
    <location>
        <begin position="4"/>
        <end position="154"/>
    </location>
</feature>
<dbReference type="SUPFAM" id="SSF55729">
    <property type="entry name" value="Acyl-CoA N-acyltransferases (Nat)"/>
    <property type="match status" value="1"/>
</dbReference>
<gene>
    <name evidence="4" type="ORF">CLV43_112105</name>
</gene>
<evidence type="ECO:0000259" key="3">
    <source>
        <dbReference type="PROSITE" id="PS51186"/>
    </source>
</evidence>
<keyword evidence="1 4" id="KW-0808">Transferase</keyword>
<evidence type="ECO:0000256" key="1">
    <source>
        <dbReference type="ARBA" id="ARBA00022679"/>
    </source>
</evidence>